<reference evidence="1" key="1">
    <citation type="submission" date="2018-12" db="EMBL/GenBank/DDBJ databases">
        <title>Three Rhizobium rhizogenes strains isolated from the same crown gall tumor carry diverse plasmids.</title>
        <authorList>
            <person name="Pulawska J."/>
            <person name="Kuzmanovic N."/>
        </authorList>
    </citation>
    <scope>NUCLEOTIDE SEQUENCE</scope>
    <source>
        <strain evidence="1">Colt5.8</strain>
        <plasmid evidence="1">pColt5.8b</plasmid>
    </source>
</reference>
<protein>
    <submittedName>
        <fullName evidence="1">Uncharacterized protein</fullName>
    </submittedName>
</protein>
<gene>
    <name evidence="1" type="ORF">pC5.8b_422</name>
</gene>
<evidence type="ECO:0000313" key="1">
    <source>
        <dbReference type="EMBL" id="QCL09912.1"/>
    </source>
</evidence>
<dbReference type="EMBL" id="MK318972">
    <property type="protein sequence ID" value="QCL09912.1"/>
    <property type="molecule type" value="Genomic_DNA"/>
</dbReference>
<dbReference type="AlphaFoldDB" id="A0A7S4ZS31"/>
<organism evidence="1">
    <name type="scientific">Rhizobium rhizogenes</name>
    <name type="common">Agrobacterium rhizogenes</name>
    <dbReference type="NCBI Taxonomy" id="359"/>
    <lineage>
        <taxon>Bacteria</taxon>
        <taxon>Pseudomonadati</taxon>
        <taxon>Pseudomonadota</taxon>
        <taxon>Alphaproteobacteria</taxon>
        <taxon>Hyphomicrobiales</taxon>
        <taxon>Rhizobiaceae</taxon>
        <taxon>Rhizobium/Agrobacterium group</taxon>
        <taxon>Rhizobium</taxon>
    </lineage>
</organism>
<geneLocation type="plasmid" evidence="1">
    <name>pColt5.8b</name>
</geneLocation>
<keyword evidence="1" id="KW-0614">Plasmid</keyword>
<name>A0A7S4ZS31_RHIRH</name>
<accession>A0A7S4ZS31</accession>
<sequence>MFENNTVFLIYKYSKLYNYYITRLCSNFCVSNFPPFEHIY</sequence>
<proteinExistence type="predicted"/>